<dbReference type="FunFam" id="3.40.50.2020:FF:000034">
    <property type="entry name" value="Ribose-phosphate pyrophosphokinase 4"/>
    <property type="match status" value="1"/>
</dbReference>
<keyword evidence="8" id="KW-0067">ATP-binding</keyword>
<dbReference type="AlphaFoldDB" id="A0AA38WJE9"/>
<evidence type="ECO:0000313" key="14">
    <source>
        <dbReference type="EMBL" id="KAJ9554480.1"/>
    </source>
</evidence>
<evidence type="ECO:0000256" key="8">
    <source>
        <dbReference type="ARBA" id="ARBA00022840"/>
    </source>
</evidence>
<dbReference type="GO" id="GO:0000287">
    <property type="term" value="F:magnesium ion binding"/>
    <property type="evidence" value="ECO:0007669"/>
    <property type="project" value="InterPro"/>
</dbReference>
<dbReference type="InterPro" id="IPR005946">
    <property type="entry name" value="Rib-P_diPkinase"/>
</dbReference>
<keyword evidence="9" id="KW-0460">Magnesium</keyword>
<dbReference type="PANTHER" id="PTHR10210:SF45">
    <property type="entry name" value="RIBOSE-PHOSPHATE PYROPHOSPHOKINASE 3, CHLOROPLASTIC"/>
    <property type="match status" value="1"/>
</dbReference>
<evidence type="ECO:0000256" key="9">
    <source>
        <dbReference type="ARBA" id="ARBA00022842"/>
    </source>
</evidence>
<evidence type="ECO:0000256" key="10">
    <source>
        <dbReference type="ARBA" id="ARBA00049535"/>
    </source>
</evidence>
<feature type="compositionally biased region" description="Low complexity" evidence="11">
    <location>
        <begin position="55"/>
        <end position="70"/>
    </location>
</feature>
<evidence type="ECO:0000256" key="11">
    <source>
        <dbReference type="SAM" id="MobiDB-lite"/>
    </source>
</evidence>
<comment type="similarity">
    <text evidence="1">Belongs to the ribose-phosphate pyrophosphokinase family.</text>
</comment>
<comment type="catalytic activity">
    <reaction evidence="10">
        <text>D-ribose 5-phosphate + ATP = 5-phospho-alpha-D-ribose 1-diphosphate + AMP + H(+)</text>
        <dbReference type="Rhea" id="RHEA:15609"/>
        <dbReference type="ChEBI" id="CHEBI:15378"/>
        <dbReference type="ChEBI" id="CHEBI:30616"/>
        <dbReference type="ChEBI" id="CHEBI:58017"/>
        <dbReference type="ChEBI" id="CHEBI:78346"/>
        <dbReference type="ChEBI" id="CHEBI:456215"/>
        <dbReference type="EC" id="2.7.6.1"/>
    </reaction>
</comment>
<reference evidence="14" key="1">
    <citation type="submission" date="2023-03" db="EMBL/GenBank/DDBJ databases">
        <title>Chromosome-scale reference genome and RAD-based genetic map of yellow starthistle (Centaurea solstitialis) reveal putative structural variation and QTLs associated with invader traits.</title>
        <authorList>
            <person name="Reatini B."/>
            <person name="Cang F.A."/>
            <person name="Jiang Q."/>
            <person name="Mckibben M.T.W."/>
            <person name="Barker M.S."/>
            <person name="Rieseberg L.H."/>
            <person name="Dlugosch K.M."/>
        </authorList>
    </citation>
    <scope>NUCLEOTIDE SEQUENCE</scope>
    <source>
        <strain evidence="14">CAN-66</strain>
        <tissue evidence="14">Leaf</tissue>
    </source>
</reference>
<evidence type="ECO:0000256" key="3">
    <source>
        <dbReference type="ARBA" id="ARBA00022679"/>
    </source>
</evidence>
<evidence type="ECO:0000256" key="6">
    <source>
        <dbReference type="ARBA" id="ARBA00022741"/>
    </source>
</evidence>
<proteinExistence type="inferred from homology"/>
<dbReference type="GO" id="GO:0005524">
    <property type="term" value="F:ATP binding"/>
    <property type="evidence" value="ECO:0007669"/>
    <property type="project" value="UniProtKB-KW"/>
</dbReference>
<dbReference type="InterPro" id="IPR029099">
    <property type="entry name" value="Pribosyltran_N"/>
</dbReference>
<dbReference type="CDD" id="cd06223">
    <property type="entry name" value="PRTases_typeI"/>
    <property type="match status" value="1"/>
</dbReference>
<evidence type="ECO:0000259" key="12">
    <source>
        <dbReference type="Pfam" id="PF00156"/>
    </source>
</evidence>
<keyword evidence="4" id="KW-0479">Metal-binding</keyword>
<keyword evidence="5" id="KW-0545">Nucleotide biosynthesis</keyword>
<dbReference type="Gene3D" id="3.40.50.2020">
    <property type="match status" value="2"/>
</dbReference>
<evidence type="ECO:0000313" key="15">
    <source>
        <dbReference type="Proteomes" id="UP001172457"/>
    </source>
</evidence>
<gene>
    <name evidence="14" type="ORF">OSB04_018525</name>
</gene>
<evidence type="ECO:0000256" key="1">
    <source>
        <dbReference type="ARBA" id="ARBA00006478"/>
    </source>
</evidence>
<evidence type="ECO:0000256" key="5">
    <source>
        <dbReference type="ARBA" id="ARBA00022727"/>
    </source>
</evidence>
<name>A0AA38WJE9_9ASTR</name>
<dbReference type="Proteomes" id="UP001172457">
    <property type="component" value="Chromosome 4"/>
</dbReference>
<dbReference type="GO" id="GO:0016301">
    <property type="term" value="F:kinase activity"/>
    <property type="evidence" value="ECO:0007669"/>
    <property type="project" value="UniProtKB-KW"/>
</dbReference>
<evidence type="ECO:0000256" key="2">
    <source>
        <dbReference type="ARBA" id="ARBA00013247"/>
    </source>
</evidence>
<dbReference type="GO" id="GO:0005737">
    <property type="term" value="C:cytoplasm"/>
    <property type="evidence" value="ECO:0007669"/>
    <property type="project" value="TreeGrafter"/>
</dbReference>
<accession>A0AA38WJE9</accession>
<dbReference type="Pfam" id="PF00156">
    <property type="entry name" value="Pribosyltran"/>
    <property type="match status" value="1"/>
</dbReference>
<dbReference type="SMART" id="SM01400">
    <property type="entry name" value="Pribosyltran_N"/>
    <property type="match status" value="1"/>
</dbReference>
<keyword evidence="7" id="KW-0418">Kinase</keyword>
<protein>
    <recommendedName>
        <fullName evidence="2">ribose-phosphate diphosphokinase</fullName>
        <ecNumber evidence="2">2.7.6.1</ecNumber>
    </recommendedName>
</protein>
<dbReference type="EC" id="2.7.6.1" evidence="2"/>
<keyword evidence="6" id="KW-0547">Nucleotide-binding</keyword>
<dbReference type="GO" id="GO:0006164">
    <property type="term" value="P:purine nucleotide biosynthetic process"/>
    <property type="evidence" value="ECO:0007669"/>
    <property type="project" value="TreeGrafter"/>
</dbReference>
<organism evidence="14 15">
    <name type="scientific">Centaurea solstitialis</name>
    <name type="common">yellow star-thistle</name>
    <dbReference type="NCBI Taxonomy" id="347529"/>
    <lineage>
        <taxon>Eukaryota</taxon>
        <taxon>Viridiplantae</taxon>
        <taxon>Streptophyta</taxon>
        <taxon>Embryophyta</taxon>
        <taxon>Tracheophyta</taxon>
        <taxon>Spermatophyta</taxon>
        <taxon>Magnoliopsida</taxon>
        <taxon>eudicotyledons</taxon>
        <taxon>Gunneridae</taxon>
        <taxon>Pentapetalae</taxon>
        <taxon>asterids</taxon>
        <taxon>campanulids</taxon>
        <taxon>Asterales</taxon>
        <taxon>Asteraceae</taxon>
        <taxon>Carduoideae</taxon>
        <taxon>Cardueae</taxon>
        <taxon>Centaureinae</taxon>
        <taxon>Centaurea</taxon>
    </lineage>
</organism>
<dbReference type="InterPro" id="IPR029057">
    <property type="entry name" value="PRTase-like"/>
</dbReference>
<dbReference type="GO" id="GO:0006015">
    <property type="term" value="P:5-phosphoribose 1-diphosphate biosynthetic process"/>
    <property type="evidence" value="ECO:0007669"/>
    <property type="project" value="TreeGrafter"/>
</dbReference>
<feature type="domain" description="Phosphoribosyltransferase" evidence="12">
    <location>
        <begin position="260"/>
        <end position="372"/>
    </location>
</feature>
<keyword evidence="15" id="KW-1185">Reference proteome</keyword>
<evidence type="ECO:0000259" key="13">
    <source>
        <dbReference type="Pfam" id="PF13793"/>
    </source>
</evidence>
<dbReference type="GO" id="GO:0004749">
    <property type="term" value="F:ribose phosphate diphosphokinase activity"/>
    <property type="evidence" value="ECO:0007669"/>
    <property type="project" value="UniProtKB-EC"/>
</dbReference>
<dbReference type="SUPFAM" id="SSF53271">
    <property type="entry name" value="PRTase-like"/>
    <property type="match status" value="2"/>
</dbReference>
<dbReference type="EMBL" id="JARYMX010000004">
    <property type="protein sequence ID" value="KAJ9554480.1"/>
    <property type="molecule type" value="Genomic_DNA"/>
</dbReference>
<evidence type="ECO:0000256" key="7">
    <source>
        <dbReference type="ARBA" id="ARBA00022777"/>
    </source>
</evidence>
<comment type="caution">
    <text evidence="14">The sequence shown here is derived from an EMBL/GenBank/DDBJ whole genome shotgun (WGS) entry which is preliminary data.</text>
</comment>
<dbReference type="FunFam" id="3.40.50.2020:FF:000032">
    <property type="entry name" value="ribose-phosphate pyrophosphokinase 4"/>
    <property type="match status" value="1"/>
</dbReference>
<feature type="domain" description="Ribose-phosphate pyrophosphokinase N-terminal" evidence="13">
    <location>
        <begin position="117"/>
        <end position="230"/>
    </location>
</feature>
<dbReference type="Pfam" id="PF13793">
    <property type="entry name" value="Pribosyltran_N"/>
    <property type="match status" value="1"/>
</dbReference>
<dbReference type="InterPro" id="IPR000836">
    <property type="entry name" value="PRTase_dom"/>
</dbReference>
<evidence type="ECO:0000256" key="4">
    <source>
        <dbReference type="ARBA" id="ARBA00022723"/>
    </source>
</evidence>
<sequence length="432" mass="48094">MAASPSPPPPSLPHLNKPLTNTTAALFHSSFHRQPSPIRIRARILRCQQFDNGSHNHNQNQNQNHHQQQQQQLQWTVDCVNGSEPIHIILKPTASSGSASATAMQMNTGLKSSKKVCLFYAAEMEALAQRIAAQSDAIELRGINWRKFEDGFPNLSIPNAHGIRGEHVAFLASFSSPGVIFEQLSISYALPKLFISSFTLVLPFFPTGTSERMEDEGDIATAFTLARFLSNIPISRGGPTSVVIYDIHALQERFYFDDNVLPCFESGIPLLKSRLQQLPDSDNVNFFSWQTICYADDGAWKRFHKQLQHFPTIICAKVREGDQRIVRIKEGDPKGRHVVIVDDLVQSGGTLIECQKVLAKHGAKKVSAYVTHGVFPKRSWERFTHDTGGHPDSGLTFFWITDSCPLTVKEVKNKPPFEVLSLASSIAATLQI</sequence>
<dbReference type="PANTHER" id="PTHR10210">
    <property type="entry name" value="RIBOSE-PHOSPHATE DIPHOSPHOKINASE FAMILY MEMBER"/>
    <property type="match status" value="1"/>
</dbReference>
<feature type="region of interest" description="Disordered" evidence="11">
    <location>
        <begin position="51"/>
        <end position="70"/>
    </location>
</feature>
<dbReference type="GO" id="GO:0002189">
    <property type="term" value="C:ribose phosphate diphosphokinase complex"/>
    <property type="evidence" value="ECO:0007669"/>
    <property type="project" value="TreeGrafter"/>
</dbReference>
<keyword evidence="3" id="KW-0808">Transferase</keyword>